<comment type="caution">
    <text evidence="1">The sequence shown here is derived from an EMBL/GenBank/DDBJ whole genome shotgun (WGS) entry which is preliminary data.</text>
</comment>
<sequence>MPFDPPNSVAAPLVLAPVLKPRRTLPPLQRQSEIVRPLSTPEYYHSCVGRSPRTLEITRENGFIFRGEGRISAERWQAALDQVTAVNPGLRLRLVGDGFRARWLNDGQPTRLRIVEDCSWDARSSDGADFVYETVLSLNDGLTSELLVMHQPNNRMLVMLRGHHAVMDGKGAMHFMSELFHALRGEPLLGTNVAFSDVDVMMSVGAVRSTSRHIKTVAMTGMPQGMARGDDWRLLDLGAPQKNMLGRIVEAMVEFTHQHSDLPVSIGVPVDLRRHVPGLISTANFTNMLLVRMEKGEGAEDFKRKLHEMLDQKMETLYPSILDIFKWLPLSWLDRLVSRNEKNYHQRKALETAVVSNLGRFNSVDFSCDGFRMDGMVVVPLTGSVFAGLAGVDDRVELAINIPRVLSSNGRFDAFEAFLKKRLAGS</sequence>
<reference evidence="1 2" key="1">
    <citation type="submission" date="2018-04" db="EMBL/GenBank/DDBJ databases">
        <title>Novel species isolated from glacier.</title>
        <authorList>
            <person name="Liu Q."/>
            <person name="Xin Y.-H."/>
        </authorList>
    </citation>
    <scope>NUCLEOTIDE SEQUENCE [LARGE SCALE GENOMIC DNA]</scope>
    <source>
        <strain evidence="1 2">GT1R17</strain>
    </source>
</reference>
<keyword evidence="2" id="KW-1185">Reference proteome</keyword>
<proteinExistence type="predicted"/>
<dbReference type="Proteomes" id="UP000244248">
    <property type="component" value="Unassembled WGS sequence"/>
</dbReference>
<dbReference type="Gene3D" id="3.30.559.10">
    <property type="entry name" value="Chloramphenicol acetyltransferase-like domain"/>
    <property type="match status" value="1"/>
</dbReference>
<dbReference type="OrthoDB" id="2472181at2"/>
<evidence type="ECO:0008006" key="3">
    <source>
        <dbReference type="Google" id="ProtNLM"/>
    </source>
</evidence>
<dbReference type="RefSeq" id="WP_107938723.1">
    <property type="nucleotide sequence ID" value="NZ_QANS01000001.1"/>
</dbReference>
<accession>A0A2T5MKB1</accession>
<name>A0A2T5MKB1_9GAMM</name>
<dbReference type="AlphaFoldDB" id="A0A2T5MKB1"/>
<dbReference type="SUPFAM" id="SSF52777">
    <property type="entry name" value="CoA-dependent acyltransferases"/>
    <property type="match status" value="1"/>
</dbReference>
<evidence type="ECO:0000313" key="1">
    <source>
        <dbReference type="EMBL" id="PTU33016.1"/>
    </source>
</evidence>
<gene>
    <name evidence="1" type="ORF">CJD38_02570</name>
</gene>
<dbReference type="EMBL" id="QANS01000001">
    <property type="protein sequence ID" value="PTU33016.1"/>
    <property type="molecule type" value="Genomic_DNA"/>
</dbReference>
<organism evidence="1 2">
    <name type="scientific">Stenotrophobium rhamnosiphilum</name>
    <dbReference type="NCBI Taxonomy" id="2029166"/>
    <lineage>
        <taxon>Bacteria</taxon>
        <taxon>Pseudomonadati</taxon>
        <taxon>Pseudomonadota</taxon>
        <taxon>Gammaproteobacteria</taxon>
        <taxon>Nevskiales</taxon>
        <taxon>Nevskiaceae</taxon>
        <taxon>Stenotrophobium</taxon>
    </lineage>
</organism>
<protein>
    <recommendedName>
        <fullName evidence="3">Condensation domain-containing protein</fullName>
    </recommendedName>
</protein>
<dbReference type="InterPro" id="IPR023213">
    <property type="entry name" value="CAT-like_dom_sf"/>
</dbReference>
<evidence type="ECO:0000313" key="2">
    <source>
        <dbReference type="Proteomes" id="UP000244248"/>
    </source>
</evidence>